<protein>
    <submittedName>
        <fullName evidence="7">DNA-binding transcriptional MerR regulator</fullName>
    </submittedName>
</protein>
<dbReference type="GO" id="GO:0031419">
    <property type="term" value="F:cobalamin binding"/>
    <property type="evidence" value="ECO:0007669"/>
    <property type="project" value="InterPro"/>
</dbReference>
<dbReference type="InterPro" id="IPR036724">
    <property type="entry name" value="Cobalamin-bd_sf"/>
</dbReference>
<dbReference type="PROSITE" id="PS00552">
    <property type="entry name" value="HTH_MERR_1"/>
    <property type="match status" value="1"/>
</dbReference>
<dbReference type="SMART" id="SM00422">
    <property type="entry name" value="HTH_MERR"/>
    <property type="match status" value="1"/>
</dbReference>
<sequence>MNRTGDRTIDISRLSQLTGVHVSTLRSWETRHGLLRPARSNSGHRLYSAEDVERLLVIKDLLARGSRLPELKDRSLAELKALHAEAPATDPFSRDAILRLEQAIDERDVDRFTALLRITFATLPASVSVDVFAHALRHIGRRWEEGVIGIGDEHRLSARARDVVQSATLALAPAAHRPPIAFATLSGEQHELGLLAGAFLAAALGHGIVYFGAGMPAADLARSVGDVGAAALVLSIVHPEDREALRRDLEELDAHLSVHIPVWIGAHAAMLAGLRLPERAVIMGGYPDLRRRLKLTFGT</sequence>
<dbReference type="AlphaFoldDB" id="A0A2T4ZJ94"/>
<evidence type="ECO:0000313" key="7">
    <source>
        <dbReference type="EMBL" id="PTM62052.1"/>
    </source>
</evidence>
<dbReference type="PANTHER" id="PTHR30204">
    <property type="entry name" value="REDOX-CYCLING DRUG-SENSING TRANSCRIPTIONAL ACTIVATOR SOXR"/>
    <property type="match status" value="1"/>
</dbReference>
<dbReference type="Gene3D" id="1.10.1240.10">
    <property type="entry name" value="Methionine synthase domain"/>
    <property type="match status" value="1"/>
</dbReference>
<evidence type="ECO:0000256" key="2">
    <source>
        <dbReference type="ARBA" id="ARBA00023015"/>
    </source>
</evidence>
<evidence type="ECO:0000256" key="1">
    <source>
        <dbReference type="ARBA" id="ARBA00022491"/>
    </source>
</evidence>
<dbReference type="PANTHER" id="PTHR30204:SF69">
    <property type="entry name" value="MERR-FAMILY TRANSCRIPTIONAL REGULATOR"/>
    <property type="match status" value="1"/>
</dbReference>
<keyword evidence="5" id="KW-0812">Transmembrane</keyword>
<accession>A0A2T4ZJ94</accession>
<dbReference type="EMBL" id="PZZL01000001">
    <property type="protein sequence ID" value="PTM62052.1"/>
    <property type="molecule type" value="Genomic_DNA"/>
</dbReference>
<comment type="caution">
    <text evidence="7">The sequence shown here is derived from an EMBL/GenBank/DDBJ whole genome shotgun (WGS) entry which is preliminary data.</text>
</comment>
<dbReference type="SUPFAM" id="SSF52242">
    <property type="entry name" value="Cobalamin (vitamin B12)-binding domain"/>
    <property type="match status" value="1"/>
</dbReference>
<keyword evidence="3 7" id="KW-0238">DNA-binding</keyword>
<reference evidence="7 8" key="1">
    <citation type="submission" date="2018-04" db="EMBL/GenBank/DDBJ databases">
        <title>Genomic Encyclopedia of Archaeal and Bacterial Type Strains, Phase II (KMG-II): from individual species to whole genera.</title>
        <authorList>
            <person name="Goeker M."/>
        </authorList>
    </citation>
    <scope>NUCLEOTIDE SEQUENCE [LARGE SCALE GENOMIC DNA]</scope>
    <source>
        <strain evidence="7 8">DSM 25521</strain>
    </source>
</reference>
<dbReference type="Pfam" id="PF02607">
    <property type="entry name" value="B12-binding_2"/>
    <property type="match status" value="1"/>
</dbReference>
<dbReference type="InterPro" id="IPR009061">
    <property type="entry name" value="DNA-bd_dom_put_sf"/>
</dbReference>
<organism evidence="7 8">
    <name type="scientific">Phreatobacter oligotrophus</name>
    <dbReference type="NCBI Taxonomy" id="1122261"/>
    <lineage>
        <taxon>Bacteria</taxon>
        <taxon>Pseudomonadati</taxon>
        <taxon>Pseudomonadota</taxon>
        <taxon>Alphaproteobacteria</taxon>
        <taxon>Hyphomicrobiales</taxon>
        <taxon>Phreatobacteraceae</taxon>
        <taxon>Phreatobacter</taxon>
    </lineage>
</organism>
<dbReference type="GO" id="GO:0003700">
    <property type="term" value="F:DNA-binding transcription factor activity"/>
    <property type="evidence" value="ECO:0007669"/>
    <property type="project" value="InterPro"/>
</dbReference>
<dbReference type="Gene3D" id="1.10.1660.10">
    <property type="match status" value="1"/>
</dbReference>
<evidence type="ECO:0000259" key="6">
    <source>
        <dbReference type="PROSITE" id="PS50937"/>
    </source>
</evidence>
<feature type="transmembrane region" description="Helical" evidence="5">
    <location>
        <begin position="192"/>
        <end position="213"/>
    </location>
</feature>
<name>A0A2T4ZJ94_9HYPH</name>
<keyword evidence="1" id="KW-0678">Repressor</keyword>
<keyword evidence="2" id="KW-0805">Transcription regulation</keyword>
<keyword evidence="4" id="KW-0804">Transcription</keyword>
<dbReference type="GO" id="GO:0003677">
    <property type="term" value="F:DNA binding"/>
    <property type="evidence" value="ECO:0007669"/>
    <property type="project" value="UniProtKB-KW"/>
</dbReference>
<dbReference type="RefSeq" id="WP_108174473.1">
    <property type="nucleotide sequence ID" value="NZ_PZZL01000001.1"/>
</dbReference>
<evidence type="ECO:0000256" key="3">
    <source>
        <dbReference type="ARBA" id="ARBA00023125"/>
    </source>
</evidence>
<dbReference type="SUPFAM" id="SSF46955">
    <property type="entry name" value="Putative DNA-binding domain"/>
    <property type="match status" value="1"/>
</dbReference>
<keyword evidence="5" id="KW-0472">Membrane</keyword>
<dbReference type="Pfam" id="PF13411">
    <property type="entry name" value="MerR_1"/>
    <property type="match status" value="1"/>
</dbReference>
<evidence type="ECO:0000256" key="5">
    <source>
        <dbReference type="SAM" id="Phobius"/>
    </source>
</evidence>
<dbReference type="InterPro" id="IPR000551">
    <property type="entry name" value="MerR-type_HTH_dom"/>
</dbReference>
<feature type="domain" description="HTH merR-type" evidence="6">
    <location>
        <begin position="8"/>
        <end position="79"/>
    </location>
</feature>
<dbReference type="InterPro" id="IPR036594">
    <property type="entry name" value="Meth_synthase_dom"/>
</dbReference>
<dbReference type="PROSITE" id="PS50937">
    <property type="entry name" value="HTH_MERR_2"/>
    <property type="match status" value="1"/>
</dbReference>
<keyword evidence="8" id="KW-1185">Reference proteome</keyword>
<dbReference type="GO" id="GO:0046872">
    <property type="term" value="F:metal ion binding"/>
    <property type="evidence" value="ECO:0007669"/>
    <property type="project" value="InterPro"/>
</dbReference>
<keyword evidence="5" id="KW-1133">Transmembrane helix</keyword>
<proteinExistence type="predicted"/>
<dbReference type="InterPro" id="IPR003759">
    <property type="entry name" value="Cbl-bd_cap"/>
</dbReference>
<evidence type="ECO:0000313" key="8">
    <source>
        <dbReference type="Proteomes" id="UP000241808"/>
    </source>
</evidence>
<dbReference type="InterPro" id="IPR047057">
    <property type="entry name" value="MerR_fam"/>
</dbReference>
<dbReference type="OrthoDB" id="9810140at2"/>
<dbReference type="Gene3D" id="3.40.50.280">
    <property type="entry name" value="Cobalamin-binding domain"/>
    <property type="match status" value="1"/>
</dbReference>
<dbReference type="Proteomes" id="UP000241808">
    <property type="component" value="Unassembled WGS sequence"/>
</dbReference>
<gene>
    <name evidence="7" type="ORF">C8P69_101729</name>
</gene>
<evidence type="ECO:0000256" key="4">
    <source>
        <dbReference type="ARBA" id="ARBA00023163"/>
    </source>
</evidence>